<protein>
    <submittedName>
        <fullName evidence="1">Transcriptional regulator</fullName>
    </submittedName>
</protein>
<sequence>MFSKACEYAIRAVIYLAQISTKGKRSSLVDIAEEIGSPNAFTAKILQQLTKNNYIVSIKGPNGGFYITDERLQTLKLADIVRLMDGDKLFTGCALGLPECNSQKPCPLHHEFLKIRNEIQYLLENSHLEEISDQLTSGMTFLKR</sequence>
<dbReference type="RefSeq" id="WP_112782274.1">
    <property type="nucleotide sequence ID" value="NZ_CP030041.1"/>
</dbReference>
<reference evidence="1 2" key="1">
    <citation type="submission" date="2018-06" db="EMBL/GenBank/DDBJ databases">
        <title>Echinicola strongylocentroti sp. nov., isolated from a sea urchin Strongylocentrotus intermedius.</title>
        <authorList>
            <person name="Bae S.S."/>
        </authorList>
    </citation>
    <scope>NUCLEOTIDE SEQUENCE [LARGE SCALE GENOMIC DNA]</scope>
    <source>
        <strain evidence="1 2">MEBiC08714</strain>
    </source>
</reference>
<dbReference type="Proteomes" id="UP000248688">
    <property type="component" value="Chromosome"/>
</dbReference>
<dbReference type="AlphaFoldDB" id="A0A2Z4IEJ0"/>
<dbReference type="InterPro" id="IPR036388">
    <property type="entry name" value="WH-like_DNA-bd_sf"/>
</dbReference>
<dbReference type="PROSITE" id="PS51197">
    <property type="entry name" value="HTH_RRF2_2"/>
    <property type="match status" value="1"/>
</dbReference>
<dbReference type="InterPro" id="IPR000944">
    <property type="entry name" value="Tscrpt_reg_Rrf2"/>
</dbReference>
<organism evidence="1 2">
    <name type="scientific">Echinicola strongylocentroti</name>
    <dbReference type="NCBI Taxonomy" id="1795355"/>
    <lineage>
        <taxon>Bacteria</taxon>
        <taxon>Pseudomonadati</taxon>
        <taxon>Bacteroidota</taxon>
        <taxon>Cytophagia</taxon>
        <taxon>Cytophagales</taxon>
        <taxon>Cyclobacteriaceae</taxon>
        <taxon>Echinicola</taxon>
    </lineage>
</organism>
<evidence type="ECO:0000313" key="2">
    <source>
        <dbReference type="Proteomes" id="UP000248688"/>
    </source>
</evidence>
<dbReference type="SUPFAM" id="SSF46785">
    <property type="entry name" value="Winged helix' DNA-binding domain"/>
    <property type="match status" value="1"/>
</dbReference>
<name>A0A2Z4IEJ0_9BACT</name>
<dbReference type="KEGG" id="est:DN752_01190"/>
<keyword evidence="2" id="KW-1185">Reference proteome</keyword>
<proteinExistence type="predicted"/>
<dbReference type="NCBIfam" id="TIGR00738">
    <property type="entry name" value="rrf2_super"/>
    <property type="match status" value="1"/>
</dbReference>
<dbReference type="Gene3D" id="1.10.10.10">
    <property type="entry name" value="Winged helix-like DNA-binding domain superfamily/Winged helix DNA-binding domain"/>
    <property type="match status" value="1"/>
</dbReference>
<dbReference type="EMBL" id="CP030041">
    <property type="protein sequence ID" value="AWW28853.1"/>
    <property type="molecule type" value="Genomic_DNA"/>
</dbReference>
<dbReference type="GO" id="GO:0005829">
    <property type="term" value="C:cytosol"/>
    <property type="evidence" value="ECO:0007669"/>
    <property type="project" value="TreeGrafter"/>
</dbReference>
<dbReference type="InterPro" id="IPR036390">
    <property type="entry name" value="WH_DNA-bd_sf"/>
</dbReference>
<gene>
    <name evidence="1" type="ORF">DN752_01190</name>
</gene>
<dbReference type="PANTHER" id="PTHR33221:SF15">
    <property type="entry name" value="HTH-TYPE TRANSCRIPTIONAL REGULATOR YWGB-RELATED"/>
    <property type="match status" value="1"/>
</dbReference>
<dbReference type="OrthoDB" id="9808360at2"/>
<accession>A0A2Z4IEJ0</accession>
<evidence type="ECO:0000313" key="1">
    <source>
        <dbReference type="EMBL" id="AWW28853.1"/>
    </source>
</evidence>
<dbReference type="GO" id="GO:0003700">
    <property type="term" value="F:DNA-binding transcription factor activity"/>
    <property type="evidence" value="ECO:0007669"/>
    <property type="project" value="TreeGrafter"/>
</dbReference>
<dbReference type="Pfam" id="PF02082">
    <property type="entry name" value="Rrf2"/>
    <property type="match status" value="1"/>
</dbReference>
<dbReference type="PANTHER" id="PTHR33221">
    <property type="entry name" value="WINGED HELIX-TURN-HELIX TRANSCRIPTIONAL REGULATOR, RRF2 FAMILY"/>
    <property type="match status" value="1"/>
</dbReference>